<name>A0A8C3AMB0_CYCLU</name>
<dbReference type="SUPFAM" id="SSF54534">
    <property type="entry name" value="FKBP-like"/>
    <property type="match status" value="1"/>
</dbReference>
<reference evidence="11" key="2">
    <citation type="submission" date="2025-09" db="UniProtKB">
        <authorList>
            <consortium name="Ensembl"/>
        </authorList>
    </citation>
    <scope>IDENTIFICATION</scope>
</reference>
<evidence type="ECO:0000259" key="10">
    <source>
        <dbReference type="PROSITE" id="PS50059"/>
    </source>
</evidence>
<dbReference type="PROSITE" id="PS50059">
    <property type="entry name" value="FKBP_PPIASE"/>
    <property type="match status" value="1"/>
</dbReference>
<dbReference type="Proteomes" id="UP000694565">
    <property type="component" value="Unplaced"/>
</dbReference>
<keyword evidence="5 8" id="KW-0697">Rotamase</keyword>
<evidence type="ECO:0000313" key="12">
    <source>
        <dbReference type="Proteomes" id="UP000694565"/>
    </source>
</evidence>
<keyword evidence="3 9" id="KW-0732">Signal</keyword>
<dbReference type="GeneTree" id="ENSGT00940000157858"/>
<evidence type="ECO:0000256" key="8">
    <source>
        <dbReference type="PROSITE-ProRule" id="PRU00277"/>
    </source>
</evidence>
<reference evidence="11" key="1">
    <citation type="submission" date="2025-08" db="UniProtKB">
        <authorList>
            <consortium name="Ensembl"/>
        </authorList>
    </citation>
    <scope>IDENTIFICATION</scope>
</reference>
<keyword evidence="6" id="KW-0325">Glycoprotein</keyword>
<proteinExistence type="predicted"/>
<keyword evidence="12" id="KW-1185">Reference proteome</keyword>
<dbReference type="GO" id="GO:0003755">
    <property type="term" value="F:peptidyl-prolyl cis-trans isomerase activity"/>
    <property type="evidence" value="ECO:0007669"/>
    <property type="project" value="UniProtKB-KW"/>
</dbReference>
<sequence>MLLTVLSWLCASLLVSVGGGKLPEAEVQIEVLHRPFLCHRKSKYGDILLVHHDGYFENGTVFHSSRAEGDKQAVWFTLGIREAIKGWDKGLQDMCSGEKRKLIVPPALAYGKEGRGLPR</sequence>
<evidence type="ECO:0000256" key="1">
    <source>
        <dbReference type="ARBA" id="ARBA00000971"/>
    </source>
</evidence>
<feature type="signal peptide" evidence="9">
    <location>
        <begin position="1"/>
        <end position="19"/>
    </location>
</feature>
<dbReference type="Gene3D" id="3.10.50.40">
    <property type="match status" value="1"/>
</dbReference>
<dbReference type="PANTHER" id="PTHR46222:SF1">
    <property type="entry name" value="PEPTIDYL-PROLYL CIS-TRANS ISOMERASE FKBP14"/>
    <property type="match status" value="1"/>
</dbReference>
<accession>A0A8C3AMB0</accession>
<dbReference type="InterPro" id="IPR046357">
    <property type="entry name" value="PPIase_dom_sf"/>
</dbReference>
<dbReference type="Pfam" id="PF00254">
    <property type="entry name" value="FKBP_C"/>
    <property type="match status" value="1"/>
</dbReference>
<dbReference type="InterPro" id="IPR052273">
    <property type="entry name" value="PPIase_FKBP"/>
</dbReference>
<dbReference type="AlphaFoldDB" id="A0A8C3AMB0"/>
<protein>
    <recommendedName>
        <fullName evidence="2 8">peptidylprolyl isomerase</fullName>
        <ecNumber evidence="2 8">5.2.1.8</ecNumber>
    </recommendedName>
</protein>
<evidence type="ECO:0000313" key="11">
    <source>
        <dbReference type="Ensembl" id="ENSCLMP00005043260.1"/>
    </source>
</evidence>
<dbReference type="Ensembl" id="ENSCLMT00005044804.1">
    <property type="protein sequence ID" value="ENSCLMP00005043260.1"/>
    <property type="gene ID" value="ENSCLMG00005020097.1"/>
</dbReference>
<gene>
    <name evidence="11" type="primary">LOC117738550</name>
</gene>
<feature type="chain" id="PRO_5034984107" description="peptidylprolyl isomerase" evidence="9">
    <location>
        <begin position="20"/>
        <end position="119"/>
    </location>
</feature>
<dbReference type="EC" id="5.2.1.8" evidence="2 8"/>
<evidence type="ECO:0000256" key="2">
    <source>
        <dbReference type="ARBA" id="ARBA00013194"/>
    </source>
</evidence>
<evidence type="ECO:0000256" key="7">
    <source>
        <dbReference type="ARBA" id="ARBA00023235"/>
    </source>
</evidence>
<keyword evidence="7 8" id="KW-0413">Isomerase</keyword>
<feature type="domain" description="PPIase FKBP-type" evidence="10">
    <location>
        <begin position="45"/>
        <end position="119"/>
    </location>
</feature>
<comment type="catalytic activity">
    <reaction evidence="1 8">
        <text>[protein]-peptidylproline (omega=180) = [protein]-peptidylproline (omega=0)</text>
        <dbReference type="Rhea" id="RHEA:16237"/>
        <dbReference type="Rhea" id="RHEA-COMP:10747"/>
        <dbReference type="Rhea" id="RHEA-COMP:10748"/>
        <dbReference type="ChEBI" id="CHEBI:83833"/>
        <dbReference type="ChEBI" id="CHEBI:83834"/>
        <dbReference type="EC" id="5.2.1.8"/>
    </reaction>
</comment>
<evidence type="ECO:0000256" key="3">
    <source>
        <dbReference type="ARBA" id="ARBA00022729"/>
    </source>
</evidence>
<evidence type="ECO:0000256" key="6">
    <source>
        <dbReference type="ARBA" id="ARBA00023180"/>
    </source>
</evidence>
<dbReference type="InterPro" id="IPR001179">
    <property type="entry name" value="PPIase_FKBP_dom"/>
</dbReference>
<keyword evidence="4" id="KW-0677">Repeat</keyword>
<dbReference type="PANTHER" id="PTHR46222">
    <property type="entry name" value="PEPTIDYL-PROLYL CIS-TRANS ISOMERASE FKBP7/14"/>
    <property type="match status" value="1"/>
</dbReference>
<organism evidence="11 12">
    <name type="scientific">Cyclopterus lumpus</name>
    <name type="common">Lumpsucker</name>
    <dbReference type="NCBI Taxonomy" id="8103"/>
    <lineage>
        <taxon>Eukaryota</taxon>
        <taxon>Metazoa</taxon>
        <taxon>Chordata</taxon>
        <taxon>Craniata</taxon>
        <taxon>Vertebrata</taxon>
        <taxon>Euteleostomi</taxon>
        <taxon>Actinopterygii</taxon>
        <taxon>Neopterygii</taxon>
        <taxon>Teleostei</taxon>
        <taxon>Neoteleostei</taxon>
        <taxon>Acanthomorphata</taxon>
        <taxon>Eupercaria</taxon>
        <taxon>Perciformes</taxon>
        <taxon>Cottioidei</taxon>
        <taxon>Cottales</taxon>
        <taxon>Cyclopteridae</taxon>
        <taxon>Cyclopterus</taxon>
    </lineage>
</organism>
<evidence type="ECO:0000256" key="5">
    <source>
        <dbReference type="ARBA" id="ARBA00023110"/>
    </source>
</evidence>
<evidence type="ECO:0000256" key="9">
    <source>
        <dbReference type="SAM" id="SignalP"/>
    </source>
</evidence>
<dbReference type="FunFam" id="3.10.50.40:FF:000006">
    <property type="entry name" value="Peptidyl-prolyl cis-trans isomerase"/>
    <property type="match status" value="1"/>
</dbReference>
<evidence type="ECO:0000256" key="4">
    <source>
        <dbReference type="ARBA" id="ARBA00022737"/>
    </source>
</evidence>